<dbReference type="AlphaFoldDB" id="A0A6N8F870"/>
<keyword evidence="2 4" id="KW-0808">Transferase</keyword>
<evidence type="ECO:0000259" key="3">
    <source>
        <dbReference type="Pfam" id="PF08241"/>
    </source>
</evidence>
<evidence type="ECO:0000313" key="4">
    <source>
        <dbReference type="EMBL" id="MUH71062.1"/>
    </source>
</evidence>
<evidence type="ECO:0000256" key="2">
    <source>
        <dbReference type="ARBA" id="ARBA00022679"/>
    </source>
</evidence>
<dbReference type="EMBL" id="WOCD01000001">
    <property type="protein sequence ID" value="MUH71062.1"/>
    <property type="molecule type" value="Genomic_DNA"/>
</dbReference>
<evidence type="ECO:0000256" key="1">
    <source>
        <dbReference type="ARBA" id="ARBA00022603"/>
    </source>
</evidence>
<accession>A0A6N8F870</accession>
<dbReference type="RefSeq" id="WP_155693462.1">
    <property type="nucleotide sequence ID" value="NZ_WOCD01000001.1"/>
</dbReference>
<dbReference type="CDD" id="cd02440">
    <property type="entry name" value="AdoMet_MTases"/>
    <property type="match status" value="1"/>
</dbReference>
<organism evidence="4 5">
    <name type="scientific">Psychrosphaera haliotis</name>
    <dbReference type="NCBI Taxonomy" id="555083"/>
    <lineage>
        <taxon>Bacteria</taxon>
        <taxon>Pseudomonadati</taxon>
        <taxon>Pseudomonadota</taxon>
        <taxon>Gammaproteobacteria</taxon>
        <taxon>Alteromonadales</taxon>
        <taxon>Pseudoalteromonadaceae</taxon>
        <taxon>Psychrosphaera</taxon>
    </lineage>
</organism>
<dbReference type="GO" id="GO:0008757">
    <property type="term" value="F:S-adenosylmethionine-dependent methyltransferase activity"/>
    <property type="evidence" value="ECO:0007669"/>
    <property type="project" value="InterPro"/>
</dbReference>
<dbReference type="PANTHER" id="PTHR13090:SF1">
    <property type="entry name" value="ARGININE-HYDROXYLASE NDUFAF5, MITOCHONDRIAL"/>
    <property type="match status" value="1"/>
</dbReference>
<dbReference type="OrthoDB" id="9760689at2"/>
<dbReference type="SUPFAM" id="SSF53335">
    <property type="entry name" value="S-adenosyl-L-methionine-dependent methyltransferases"/>
    <property type="match status" value="1"/>
</dbReference>
<keyword evidence="1 4" id="KW-0489">Methyltransferase</keyword>
<name>A0A6N8F870_9GAMM</name>
<dbReference type="InterPro" id="IPR029063">
    <property type="entry name" value="SAM-dependent_MTases_sf"/>
</dbReference>
<dbReference type="Proteomes" id="UP000439994">
    <property type="component" value="Unassembled WGS sequence"/>
</dbReference>
<gene>
    <name evidence="4" type="ORF">GNP35_00245</name>
</gene>
<sequence>MNKLKLDLTNSSLNAESVKQTNQSAVKRFEQSASTYKQKARLQKDTGRLLLKLIDEALVKSQDSKPFPLLMPDFGLDLGCGPGLFTNELAKRCHYLTSSDLSMAMLHSNDNDAGKVCADSHSLPFRTSSIDWCYSSLMVQWCDFESVAREALRVVKPGGVVAIATLLPGSLFELESAWKEVDSGQHIHQYQTEFELKQALSSLDFNKLSTSKKDFVYWYKDAMALAKELKSLGANFVKQRSNKGLVSLNKWRDMESNYKRLFFNLENQALPATYCVQTIVITK</sequence>
<keyword evidence="5" id="KW-1185">Reference proteome</keyword>
<protein>
    <submittedName>
        <fullName evidence="4">Methyltransferase domain-containing protein</fullName>
    </submittedName>
</protein>
<evidence type="ECO:0000313" key="5">
    <source>
        <dbReference type="Proteomes" id="UP000439994"/>
    </source>
</evidence>
<dbReference type="InterPro" id="IPR013216">
    <property type="entry name" value="Methyltransf_11"/>
</dbReference>
<dbReference type="InterPro" id="IPR050602">
    <property type="entry name" value="Malonyl-ACP_OMT"/>
</dbReference>
<dbReference type="Gene3D" id="3.40.50.150">
    <property type="entry name" value="Vaccinia Virus protein VP39"/>
    <property type="match status" value="1"/>
</dbReference>
<reference evidence="4 5" key="1">
    <citation type="submission" date="2019-11" db="EMBL/GenBank/DDBJ databases">
        <title>P. haliotis isolates from Z. marina roots.</title>
        <authorList>
            <person name="Cohen M."/>
            <person name="Jospin G."/>
            <person name="Eisen J.A."/>
            <person name="Coil D.A."/>
        </authorList>
    </citation>
    <scope>NUCLEOTIDE SEQUENCE [LARGE SCALE GENOMIC DNA]</scope>
    <source>
        <strain evidence="4 5">UCD-MCMsp1aY</strain>
    </source>
</reference>
<dbReference type="PANTHER" id="PTHR13090">
    <property type="entry name" value="ARGININE-HYDROXYLASE NDUFAF5, MITOCHONDRIAL"/>
    <property type="match status" value="1"/>
</dbReference>
<dbReference type="Pfam" id="PF08241">
    <property type="entry name" value="Methyltransf_11"/>
    <property type="match status" value="1"/>
</dbReference>
<comment type="caution">
    <text evidence="4">The sequence shown here is derived from an EMBL/GenBank/DDBJ whole genome shotgun (WGS) entry which is preliminary data.</text>
</comment>
<proteinExistence type="predicted"/>
<feature type="domain" description="Methyltransferase type 11" evidence="3">
    <location>
        <begin position="76"/>
        <end position="163"/>
    </location>
</feature>
<dbReference type="GO" id="GO:0032259">
    <property type="term" value="P:methylation"/>
    <property type="evidence" value="ECO:0007669"/>
    <property type="project" value="UniProtKB-KW"/>
</dbReference>